<accession>A0AAN6NMG6</accession>
<dbReference type="Proteomes" id="UP001303222">
    <property type="component" value="Unassembled WGS sequence"/>
</dbReference>
<evidence type="ECO:0000313" key="3">
    <source>
        <dbReference type="Proteomes" id="UP001303222"/>
    </source>
</evidence>
<feature type="domain" description="Gfd2/YDR514C-like C-terminal" evidence="1">
    <location>
        <begin position="56"/>
        <end position="254"/>
    </location>
</feature>
<organism evidence="2 3">
    <name type="scientific">Pseudoneurospora amorphoporcata</name>
    <dbReference type="NCBI Taxonomy" id="241081"/>
    <lineage>
        <taxon>Eukaryota</taxon>
        <taxon>Fungi</taxon>
        <taxon>Dikarya</taxon>
        <taxon>Ascomycota</taxon>
        <taxon>Pezizomycotina</taxon>
        <taxon>Sordariomycetes</taxon>
        <taxon>Sordariomycetidae</taxon>
        <taxon>Sordariales</taxon>
        <taxon>Sordariaceae</taxon>
        <taxon>Pseudoneurospora</taxon>
    </lineage>
</organism>
<gene>
    <name evidence="2" type="ORF">QBC32DRAFT_225527</name>
</gene>
<reference evidence="2" key="1">
    <citation type="journal article" date="2023" name="Mol. Phylogenet. Evol.">
        <title>Genome-scale phylogeny and comparative genomics of the fungal order Sordariales.</title>
        <authorList>
            <person name="Hensen N."/>
            <person name="Bonometti L."/>
            <person name="Westerberg I."/>
            <person name="Brannstrom I.O."/>
            <person name="Guillou S."/>
            <person name="Cros-Aarteil S."/>
            <person name="Calhoun S."/>
            <person name="Haridas S."/>
            <person name="Kuo A."/>
            <person name="Mondo S."/>
            <person name="Pangilinan J."/>
            <person name="Riley R."/>
            <person name="LaButti K."/>
            <person name="Andreopoulos B."/>
            <person name="Lipzen A."/>
            <person name="Chen C."/>
            <person name="Yan M."/>
            <person name="Daum C."/>
            <person name="Ng V."/>
            <person name="Clum A."/>
            <person name="Steindorff A."/>
            <person name="Ohm R.A."/>
            <person name="Martin F."/>
            <person name="Silar P."/>
            <person name="Natvig D.O."/>
            <person name="Lalanne C."/>
            <person name="Gautier V."/>
            <person name="Ament-Velasquez S.L."/>
            <person name="Kruys A."/>
            <person name="Hutchinson M.I."/>
            <person name="Powell A.J."/>
            <person name="Barry K."/>
            <person name="Miller A.N."/>
            <person name="Grigoriev I.V."/>
            <person name="Debuchy R."/>
            <person name="Gladieux P."/>
            <person name="Hiltunen Thoren M."/>
            <person name="Johannesson H."/>
        </authorList>
    </citation>
    <scope>NUCLEOTIDE SEQUENCE</scope>
    <source>
        <strain evidence="2">CBS 626.80</strain>
    </source>
</reference>
<evidence type="ECO:0000259" key="1">
    <source>
        <dbReference type="Pfam" id="PF21762"/>
    </source>
</evidence>
<dbReference type="InterPro" id="IPR048519">
    <property type="entry name" value="Gfd2/YDR514C-like_C"/>
</dbReference>
<dbReference type="EMBL" id="MU859533">
    <property type="protein sequence ID" value="KAK3946763.1"/>
    <property type="molecule type" value="Genomic_DNA"/>
</dbReference>
<protein>
    <recommendedName>
        <fullName evidence="1">Gfd2/YDR514C-like C-terminal domain-containing protein</fullName>
    </recommendedName>
</protein>
<sequence>MPGSTTPPPPMVVNHADMMRCAKDVEDTIFLTMDCEGVDHLYMYTKKGEPQPSSYQKLSEVGIAVYDPRERIQTATTNQSCVDDLGALIRAYHTIIHQYRRYTEETCPAGFHRGTKKGPAKPYPARPYHCKFAKSIFRTAAEAMGDIKQLVGELLRKNRTESEIRDGVDCKVCVLFWAAGMEEDVLREGGVDLTGMSSQIKVWDMQIWSVFQIRFNRTQTKGETAFGSLGALGKSSALHNATNDAVAQMLSLLKLLHITEAEWHAWHVDRVDLPPMSMGWVDPRILSGNFNSRPRTLKAPIYNRVIRNNSQAKK</sequence>
<dbReference type="AlphaFoldDB" id="A0AAN6NMG6"/>
<comment type="caution">
    <text evidence="2">The sequence shown here is derived from an EMBL/GenBank/DDBJ whole genome shotgun (WGS) entry which is preliminary data.</text>
</comment>
<dbReference type="Pfam" id="PF21762">
    <property type="entry name" value="DEDDh_C"/>
    <property type="match status" value="1"/>
</dbReference>
<keyword evidence="3" id="KW-1185">Reference proteome</keyword>
<proteinExistence type="predicted"/>
<name>A0AAN6NMG6_9PEZI</name>
<reference evidence="2" key="2">
    <citation type="submission" date="2023-06" db="EMBL/GenBank/DDBJ databases">
        <authorList>
            <consortium name="Lawrence Berkeley National Laboratory"/>
            <person name="Mondo S.J."/>
            <person name="Hensen N."/>
            <person name="Bonometti L."/>
            <person name="Westerberg I."/>
            <person name="Brannstrom I.O."/>
            <person name="Guillou S."/>
            <person name="Cros-Aarteil S."/>
            <person name="Calhoun S."/>
            <person name="Haridas S."/>
            <person name="Kuo A."/>
            <person name="Pangilinan J."/>
            <person name="Riley R."/>
            <person name="Labutti K."/>
            <person name="Andreopoulos B."/>
            <person name="Lipzen A."/>
            <person name="Chen C."/>
            <person name="Yanf M."/>
            <person name="Daum C."/>
            <person name="Ng V."/>
            <person name="Clum A."/>
            <person name="Steindorff A."/>
            <person name="Ohm R."/>
            <person name="Martin F."/>
            <person name="Silar P."/>
            <person name="Natvig D."/>
            <person name="Lalanne C."/>
            <person name="Gautier V."/>
            <person name="Ament-Velasquez S.L."/>
            <person name="Kruys A."/>
            <person name="Hutchinson M.I."/>
            <person name="Powell A.J."/>
            <person name="Barry K."/>
            <person name="Miller A.N."/>
            <person name="Grigoriev I.V."/>
            <person name="Debuchy R."/>
            <person name="Gladieux P."/>
            <person name="Thoren M.H."/>
            <person name="Johannesson H."/>
        </authorList>
    </citation>
    <scope>NUCLEOTIDE SEQUENCE</scope>
    <source>
        <strain evidence="2">CBS 626.80</strain>
    </source>
</reference>
<evidence type="ECO:0000313" key="2">
    <source>
        <dbReference type="EMBL" id="KAK3946763.1"/>
    </source>
</evidence>